<accession>A0ABR5AZC7</accession>
<organism evidence="1 2">
    <name type="scientific">Bacillus badius</name>
    <dbReference type="NCBI Taxonomy" id="1455"/>
    <lineage>
        <taxon>Bacteria</taxon>
        <taxon>Bacillati</taxon>
        <taxon>Bacillota</taxon>
        <taxon>Bacilli</taxon>
        <taxon>Bacillales</taxon>
        <taxon>Bacillaceae</taxon>
        <taxon>Pseudobacillus</taxon>
    </lineage>
</organism>
<protein>
    <recommendedName>
        <fullName evidence="3">Immunity protein 22</fullName>
    </recommendedName>
</protein>
<evidence type="ECO:0008006" key="3">
    <source>
        <dbReference type="Google" id="ProtNLM"/>
    </source>
</evidence>
<proteinExistence type="predicted"/>
<dbReference type="RefSeq" id="WP_041113354.1">
    <property type="nucleotide sequence ID" value="NZ_JARTHD010000044.1"/>
</dbReference>
<dbReference type="Pfam" id="PF14112">
    <property type="entry name" value="DUF4284"/>
    <property type="match status" value="1"/>
</dbReference>
<reference evidence="1 2" key="1">
    <citation type="submission" date="2015-01" db="EMBL/GenBank/DDBJ databases">
        <title>Genome Assembly of Bacillus badius MTCC 1458.</title>
        <authorList>
            <person name="Verma A."/>
            <person name="Khatri I."/>
            <person name="Mual P."/>
            <person name="Subramanian S."/>
            <person name="Krishnamurthi S."/>
        </authorList>
    </citation>
    <scope>NUCLEOTIDE SEQUENCE [LARGE SCALE GENOMIC DNA]</scope>
    <source>
        <strain evidence="1 2">MTCC 1458</strain>
    </source>
</reference>
<dbReference type="Proteomes" id="UP000031982">
    <property type="component" value="Unassembled WGS sequence"/>
</dbReference>
<comment type="caution">
    <text evidence="1">The sequence shown here is derived from an EMBL/GenBank/DDBJ whole genome shotgun (WGS) entry which is preliminary data.</text>
</comment>
<name>A0ABR5AZC7_BACBA</name>
<sequence length="125" mass="14586">MERDGYVSLWTGTFKTNADLQQYLLISYNEDGDAVPSEFEKDVQIDYYDEDFMEAEFFEETINHLAALLEGCSYDDAVIPGFTELQGETLTDGVNSFILLYDFQYREKQPNVLNRVKYRGSIRYK</sequence>
<keyword evidence="2" id="KW-1185">Reference proteome</keyword>
<dbReference type="InterPro" id="IPR025560">
    <property type="entry name" value="Imm22"/>
</dbReference>
<gene>
    <name evidence="1" type="ORF">SD77_2520</name>
</gene>
<dbReference type="EMBL" id="JXLP01000002">
    <property type="protein sequence ID" value="KIL80066.1"/>
    <property type="molecule type" value="Genomic_DNA"/>
</dbReference>
<evidence type="ECO:0000313" key="2">
    <source>
        <dbReference type="Proteomes" id="UP000031982"/>
    </source>
</evidence>
<evidence type="ECO:0000313" key="1">
    <source>
        <dbReference type="EMBL" id="KIL80066.1"/>
    </source>
</evidence>